<dbReference type="EMBL" id="LT981265">
    <property type="protein sequence ID" value="SPC34042.1"/>
    <property type="molecule type" value="Genomic_DNA"/>
</dbReference>
<evidence type="ECO:0000313" key="1">
    <source>
        <dbReference type="EMBL" id="SPC34042.1"/>
    </source>
</evidence>
<dbReference type="Proteomes" id="UP000236248">
    <property type="component" value="Chromosome NCAV"/>
</dbReference>
<proteinExistence type="predicted"/>
<dbReference type="SUPFAM" id="SSF55961">
    <property type="entry name" value="Bet v1-like"/>
    <property type="match status" value="1"/>
</dbReference>
<dbReference type="GeneID" id="41594922"/>
<dbReference type="Gene3D" id="3.30.530.20">
    <property type="match status" value="1"/>
</dbReference>
<gene>
    <name evidence="1" type="ORF">NCAV_0865</name>
</gene>
<accession>A0A2K5AQW2</accession>
<name>A0A2K5AQW2_9ARCH</name>
<dbReference type="KEGG" id="ncv:NCAV_0865"/>
<protein>
    <submittedName>
        <fullName evidence="1">Uncharacterized protein</fullName>
    </submittedName>
</protein>
<dbReference type="AlphaFoldDB" id="A0A2K5AQW2"/>
<keyword evidence="2" id="KW-1185">Reference proteome</keyword>
<sequence>MKKLEIVLSRDSLHHVVERLALIEHIKSLHVTSSELVNLHTKEEDARSLISIKIEFVVEDEYVDEVLQLLLGDDKITFGRIYVLAVDRAFELGYREGYRFRLALSSLIRASRKDVFNIVTDYEHLAELFPSYFKSISIRSSSDNMTVTEEEITIDNLSIKQISRHIVYPPAVHEVEILSGYLEGSRITETYTEASEGTQVMVIADIKIKEPLARVFGFHIRHKVEQQIKGVMKELARFVEDRLDAVE</sequence>
<dbReference type="RefSeq" id="WP_103287210.1">
    <property type="nucleotide sequence ID" value="NZ_LT981265.1"/>
</dbReference>
<dbReference type="CDD" id="cd07812">
    <property type="entry name" value="SRPBCC"/>
    <property type="match status" value="1"/>
</dbReference>
<dbReference type="InterPro" id="IPR023393">
    <property type="entry name" value="START-like_dom_sf"/>
</dbReference>
<dbReference type="InterPro" id="IPR011322">
    <property type="entry name" value="N-reg_PII-like_a/b"/>
</dbReference>
<dbReference type="SUPFAM" id="SSF54913">
    <property type="entry name" value="GlnB-like"/>
    <property type="match status" value="1"/>
</dbReference>
<organism evidence="1 2">
    <name type="scientific">Candidatus Nitrosocaldus cavascurensis</name>
    <dbReference type="NCBI Taxonomy" id="2058097"/>
    <lineage>
        <taxon>Archaea</taxon>
        <taxon>Nitrososphaerota</taxon>
        <taxon>Nitrososphaeria</taxon>
        <taxon>Candidatus Nitrosocaldales</taxon>
        <taxon>Candidatus Nitrosocaldaceae</taxon>
        <taxon>Candidatus Nitrosocaldus</taxon>
    </lineage>
</organism>
<reference evidence="2" key="1">
    <citation type="submission" date="2018-01" db="EMBL/GenBank/DDBJ databases">
        <authorList>
            <person name="Kerou L M."/>
        </authorList>
    </citation>
    <scope>NUCLEOTIDE SEQUENCE [LARGE SCALE GENOMIC DNA]</scope>
    <source>
        <strain evidence="2">SCU2</strain>
    </source>
</reference>
<evidence type="ECO:0000313" key="2">
    <source>
        <dbReference type="Proteomes" id="UP000236248"/>
    </source>
</evidence>